<keyword evidence="1" id="KW-0812">Transmembrane</keyword>
<protein>
    <submittedName>
        <fullName evidence="2">Uncharacterized protein</fullName>
    </submittedName>
</protein>
<evidence type="ECO:0000313" key="2">
    <source>
        <dbReference type="EMBL" id="SCW38408.1"/>
    </source>
</evidence>
<keyword evidence="3" id="KW-1185">Reference proteome</keyword>
<sequence>MIRLNKIKRKEYCKFLIKAFAIKTMCLSGLVLVILKIILKTKYFLIKLLDSKLRFIIDVQSIKM</sequence>
<gene>
    <name evidence="2" type="ORF">SAMN02983004_00868</name>
</gene>
<accession>A0A1G4Q257</accession>
<proteinExistence type="predicted"/>
<reference evidence="3" key="1">
    <citation type="submission" date="2016-10" db="EMBL/GenBank/DDBJ databases">
        <authorList>
            <person name="Varghese N."/>
            <person name="Submissions S."/>
        </authorList>
    </citation>
    <scope>NUCLEOTIDE SEQUENCE [LARGE SCALE GENOMIC DNA]</scope>
    <source>
        <strain evidence="3">ATCC 51557</strain>
    </source>
</reference>
<dbReference type="Proteomes" id="UP000199262">
    <property type="component" value="Unassembled WGS sequence"/>
</dbReference>
<keyword evidence="1" id="KW-0472">Membrane</keyword>
<evidence type="ECO:0000256" key="1">
    <source>
        <dbReference type="SAM" id="Phobius"/>
    </source>
</evidence>
<name>A0A1G4Q257_BORJA</name>
<dbReference type="EMBL" id="FMTE01000005">
    <property type="protein sequence ID" value="SCW38408.1"/>
    <property type="molecule type" value="Genomic_DNA"/>
</dbReference>
<organism evidence="2 3">
    <name type="scientific">Borreliella japonica</name>
    <name type="common">Borrelia japonica</name>
    <dbReference type="NCBI Taxonomy" id="34095"/>
    <lineage>
        <taxon>Bacteria</taxon>
        <taxon>Pseudomonadati</taxon>
        <taxon>Spirochaetota</taxon>
        <taxon>Spirochaetia</taxon>
        <taxon>Spirochaetales</taxon>
        <taxon>Borreliaceae</taxon>
        <taxon>Borreliella</taxon>
    </lineage>
</organism>
<evidence type="ECO:0000313" key="3">
    <source>
        <dbReference type="Proteomes" id="UP000199262"/>
    </source>
</evidence>
<dbReference type="RefSeq" id="WP_091973380.1">
    <property type="nucleotide sequence ID" value="NZ_FMTE01000005.1"/>
</dbReference>
<dbReference type="AlphaFoldDB" id="A0A1G4Q257"/>
<keyword evidence="1" id="KW-1133">Transmembrane helix</keyword>
<feature type="transmembrane region" description="Helical" evidence="1">
    <location>
        <begin position="20"/>
        <end position="39"/>
    </location>
</feature>